<keyword evidence="1" id="KW-0175">Coiled coil</keyword>
<evidence type="ECO:0000256" key="1">
    <source>
        <dbReference type="SAM" id="Coils"/>
    </source>
</evidence>
<keyword evidence="2" id="KW-1133">Transmembrane helix</keyword>
<reference evidence="3 4" key="1">
    <citation type="submission" date="2018-06" db="EMBL/GenBank/DDBJ databases">
        <authorList>
            <consortium name="Pathogen Informatics"/>
            <person name="Doyle S."/>
        </authorList>
    </citation>
    <scope>NUCLEOTIDE SEQUENCE [LARGE SCALE GENOMIC DNA]</scope>
    <source>
        <strain evidence="3 4">NCTC13335</strain>
    </source>
</reference>
<feature type="coiled-coil region" evidence="1">
    <location>
        <begin position="46"/>
        <end position="77"/>
    </location>
</feature>
<accession>A0A377IYT0</accession>
<dbReference type="RefSeq" id="WP_115002748.1">
    <property type="nucleotide sequence ID" value="NZ_UGHS01000002.1"/>
</dbReference>
<dbReference type="Proteomes" id="UP000255264">
    <property type="component" value="Unassembled WGS sequence"/>
</dbReference>
<dbReference type="OrthoDB" id="5679193at2"/>
<keyword evidence="4" id="KW-1185">Reference proteome</keyword>
<feature type="transmembrane region" description="Helical" evidence="2">
    <location>
        <begin position="20"/>
        <end position="40"/>
    </location>
</feature>
<protein>
    <submittedName>
        <fullName evidence="3">Competence protein C</fullName>
    </submittedName>
</protein>
<sequence>MSWNWLNDYHHWLGRWLRSAWYWHRLFEVMLVLLVIAIPLQQFYLLHTAKVALMQEQQRLNEALNRQQRIVIALRQQSTVNQTSPQLANQLLPINQQIEQLRGQLDVMDLRWEFLATPRLHLSLVGGFNEFQHFIDKLLNSRQQLRLEQLHLQKAADSAAFIRAELIFRLHKELQ</sequence>
<keyword evidence="2" id="KW-0812">Transmembrane</keyword>
<name>A0A377IYT0_9PAST</name>
<dbReference type="AlphaFoldDB" id="A0A377IYT0"/>
<evidence type="ECO:0000313" key="4">
    <source>
        <dbReference type="Proteomes" id="UP000255264"/>
    </source>
</evidence>
<proteinExistence type="predicted"/>
<dbReference type="EMBL" id="UGHS01000002">
    <property type="protein sequence ID" value="STO92697.1"/>
    <property type="molecule type" value="Genomic_DNA"/>
</dbReference>
<keyword evidence="2" id="KW-0472">Membrane</keyword>
<evidence type="ECO:0000256" key="2">
    <source>
        <dbReference type="SAM" id="Phobius"/>
    </source>
</evidence>
<gene>
    <name evidence="3" type="ORF">NCTC13335_00543</name>
</gene>
<organism evidence="3 4">
    <name type="scientific">Haemophilus pittmaniae</name>
    <dbReference type="NCBI Taxonomy" id="249188"/>
    <lineage>
        <taxon>Bacteria</taxon>
        <taxon>Pseudomonadati</taxon>
        <taxon>Pseudomonadota</taxon>
        <taxon>Gammaproteobacteria</taxon>
        <taxon>Pasteurellales</taxon>
        <taxon>Pasteurellaceae</taxon>
        <taxon>Haemophilus</taxon>
    </lineage>
</organism>
<evidence type="ECO:0000313" key="3">
    <source>
        <dbReference type="EMBL" id="STO92697.1"/>
    </source>
</evidence>